<evidence type="ECO:0000313" key="4">
    <source>
        <dbReference type="Proteomes" id="UP000270224"/>
    </source>
</evidence>
<dbReference type="Proteomes" id="UP000270224">
    <property type="component" value="Unassembled WGS sequence"/>
</dbReference>
<accession>A0A3N0X0Z9</accession>
<dbReference type="Pfam" id="PF08327">
    <property type="entry name" value="AHSA1"/>
    <property type="match status" value="1"/>
</dbReference>
<proteinExistence type="inferred from homology"/>
<dbReference type="InterPro" id="IPR013538">
    <property type="entry name" value="ASHA1/2-like_C"/>
</dbReference>
<comment type="caution">
    <text evidence="3">The sequence shown here is derived from an EMBL/GenBank/DDBJ whole genome shotgun (WGS) entry which is preliminary data.</text>
</comment>
<dbReference type="Gene3D" id="3.30.530.20">
    <property type="match status" value="1"/>
</dbReference>
<dbReference type="AlphaFoldDB" id="A0A3N0X0Z9"/>
<organism evidence="3 4">
    <name type="scientific">Kaistella daneshvariae</name>
    <dbReference type="NCBI Taxonomy" id="2487074"/>
    <lineage>
        <taxon>Bacteria</taxon>
        <taxon>Pseudomonadati</taxon>
        <taxon>Bacteroidota</taxon>
        <taxon>Flavobacteriia</taxon>
        <taxon>Flavobacteriales</taxon>
        <taxon>Weeksellaceae</taxon>
        <taxon>Chryseobacterium group</taxon>
        <taxon>Kaistella</taxon>
    </lineage>
</organism>
<dbReference type="RefSeq" id="WP_123265227.1">
    <property type="nucleotide sequence ID" value="NZ_RJUG01000002.1"/>
</dbReference>
<evidence type="ECO:0000313" key="3">
    <source>
        <dbReference type="EMBL" id="ROI09979.1"/>
    </source>
</evidence>
<dbReference type="EMBL" id="RJUG01000002">
    <property type="protein sequence ID" value="ROI09979.1"/>
    <property type="molecule type" value="Genomic_DNA"/>
</dbReference>
<protein>
    <submittedName>
        <fullName evidence="3">Activator of HSP90 ATPase</fullName>
    </submittedName>
</protein>
<feature type="domain" description="Activator of Hsp90 ATPase homologue 1/2-like C-terminal" evidence="2">
    <location>
        <begin position="13"/>
        <end position="135"/>
    </location>
</feature>
<reference evidence="4" key="2">
    <citation type="submission" date="2018-11" db="EMBL/GenBank/DDBJ databases">
        <title>Proposal to divide the Flavobacteriaceae and reorganize its genera based on Amino Acid Identity values calculated from whole genome sequences.</title>
        <authorList>
            <person name="Nicholson A.C."/>
            <person name="Gulvik C.A."/>
            <person name="Whitney A.M."/>
            <person name="Humrighouse B.W."/>
            <person name="Bell M."/>
            <person name="Holmens B."/>
            <person name="Steigerwalt A."/>
            <person name="Villarma A."/>
            <person name="Sheth M."/>
            <person name="Batra D."/>
            <person name="Pryor J."/>
            <person name="Bernardet J.-F."/>
            <person name="Hugo C."/>
            <person name="Kampfer P."/>
            <person name="Newman J."/>
            <person name="Mcquiston J.R."/>
        </authorList>
    </citation>
    <scope>NUCLEOTIDE SEQUENCE [LARGE SCALE GENOMIC DNA]</scope>
    <source>
        <strain evidence="4">H3056</strain>
    </source>
</reference>
<sequence>MEPITLEITILKPVSQVWEFFTEPSHITNWNFADDSWACPSAENDLRVGGQFNYRMEQRDGDFGFDFKGTYNEVIPEEKISYHLEDNRKVQVTFEELDASTTKVTEIFDPEESQPREMQREGWYAILDRFHKYVENN</sequence>
<dbReference type="InterPro" id="IPR023393">
    <property type="entry name" value="START-like_dom_sf"/>
</dbReference>
<dbReference type="SUPFAM" id="SSF55961">
    <property type="entry name" value="Bet v1-like"/>
    <property type="match status" value="1"/>
</dbReference>
<name>A0A3N0X0Z9_9FLAO</name>
<evidence type="ECO:0000259" key="2">
    <source>
        <dbReference type="Pfam" id="PF08327"/>
    </source>
</evidence>
<evidence type="ECO:0000256" key="1">
    <source>
        <dbReference type="ARBA" id="ARBA00006817"/>
    </source>
</evidence>
<reference evidence="4" key="1">
    <citation type="submission" date="2018-11" db="EMBL/GenBank/DDBJ databases">
        <title>Proposal to divide the Flavobacteriaceae and reorganize its genera based on Amino Acid Identity values calculated from whole genome sequences.</title>
        <authorList>
            <person name="Nicholson A.C."/>
            <person name="Gulvik C.A."/>
            <person name="Whitney A.M."/>
            <person name="Humrighouse B.W."/>
            <person name="Bell M."/>
            <person name="Holmes B."/>
            <person name="Steigerwalt A."/>
            <person name="Villarma A."/>
            <person name="Sheth M."/>
            <person name="Batra D."/>
            <person name="Pryor J."/>
            <person name="Bernardet J.-F."/>
            <person name="Hugo C."/>
            <person name="Kampfer P."/>
            <person name="Newman J."/>
            <person name="Mcquiston J.R."/>
        </authorList>
    </citation>
    <scope>NUCLEOTIDE SEQUENCE [LARGE SCALE GENOMIC DNA]</scope>
    <source>
        <strain evidence="4">H3056</strain>
    </source>
</reference>
<gene>
    <name evidence="3" type="ORF">EGI11_04280</name>
</gene>
<dbReference type="OrthoDB" id="384974at2"/>
<comment type="similarity">
    <text evidence="1">Belongs to the AHA1 family.</text>
</comment>